<organism evidence="2 3">
    <name type="scientific">Fusarium mangiferae</name>
    <name type="common">Mango malformation disease fungus</name>
    <dbReference type="NCBI Taxonomy" id="192010"/>
    <lineage>
        <taxon>Eukaryota</taxon>
        <taxon>Fungi</taxon>
        <taxon>Dikarya</taxon>
        <taxon>Ascomycota</taxon>
        <taxon>Pezizomycotina</taxon>
        <taxon>Sordariomycetes</taxon>
        <taxon>Hypocreomycetidae</taxon>
        <taxon>Hypocreales</taxon>
        <taxon>Nectriaceae</taxon>
        <taxon>Fusarium</taxon>
        <taxon>Fusarium fujikuroi species complex</taxon>
    </lineage>
</organism>
<keyword evidence="3" id="KW-1185">Reference proteome</keyword>
<dbReference type="InterPro" id="IPR036047">
    <property type="entry name" value="F-box-like_dom_sf"/>
</dbReference>
<name>A0A1L7SXV7_FUSMA</name>
<sequence>MAALMPRGYRSATEYRFDEDQVDAIIRTAAYHRKDFDLSVIWFSPAQHVNIRQSIATPFQQTSSAGLGSLDRLPLELLHDTLLRLDVYSLFKFRQTNRRSREAVDSLKQYQMIVLHGLNLFCALLRTRLAVGTSLLDFYNALCLKSCSLCGEFGGFMSLLTWKRCCFKCLKEAPETQVQTLSAARKEFHLTKVELSQLKSLKTLPGIYSMDESIRKSRVAIVSLHQASLISRQQSQTTDQVYSASSERRRKFKLMGSCALPYYDKVTGNVEHGISCAGCQLALEKDIIGSRGESWAFEARDKVYALDGFLEHFRWCEQAQLLWKSSCEGRNRPVELPEGARRGGYFSERV</sequence>
<dbReference type="Proteomes" id="UP000184255">
    <property type="component" value="Unassembled WGS sequence"/>
</dbReference>
<dbReference type="Pfam" id="PF00646">
    <property type="entry name" value="F-box"/>
    <property type="match status" value="1"/>
</dbReference>
<evidence type="ECO:0000259" key="1">
    <source>
        <dbReference type="PROSITE" id="PS50181"/>
    </source>
</evidence>
<dbReference type="AlphaFoldDB" id="A0A1L7SXV7"/>
<dbReference type="RefSeq" id="XP_041680900.1">
    <property type="nucleotide sequence ID" value="XM_041830215.1"/>
</dbReference>
<accession>A0A1L7SXV7</accession>
<dbReference type="SUPFAM" id="SSF81383">
    <property type="entry name" value="F-box domain"/>
    <property type="match status" value="1"/>
</dbReference>
<evidence type="ECO:0000313" key="3">
    <source>
        <dbReference type="Proteomes" id="UP000184255"/>
    </source>
</evidence>
<dbReference type="CDD" id="cd09917">
    <property type="entry name" value="F-box_SF"/>
    <property type="match status" value="1"/>
</dbReference>
<proteinExistence type="predicted"/>
<evidence type="ECO:0000313" key="2">
    <source>
        <dbReference type="EMBL" id="CVK91234.1"/>
    </source>
</evidence>
<reference evidence="3" key="1">
    <citation type="journal article" date="2016" name="Genome Biol. Evol.">
        <title>Comparative 'omics' of the Fusarium fujikuroi species complex highlights differences in genetic potential and metabolite synthesis.</title>
        <authorList>
            <person name="Niehaus E.-M."/>
            <person name="Muensterkoetter M."/>
            <person name="Proctor R.H."/>
            <person name="Brown D.W."/>
            <person name="Sharon A."/>
            <person name="Idan Y."/>
            <person name="Oren-Young L."/>
            <person name="Sieber C.M."/>
            <person name="Novak O."/>
            <person name="Pencik A."/>
            <person name="Tarkowska D."/>
            <person name="Hromadova K."/>
            <person name="Freeman S."/>
            <person name="Maymon M."/>
            <person name="Elazar M."/>
            <person name="Youssef S.A."/>
            <person name="El-Shabrawy E.S.M."/>
            <person name="Shalaby A.B.A."/>
            <person name="Houterman P."/>
            <person name="Brock N.L."/>
            <person name="Burkhardt I."/>
            <person name="Tsavkelova E.A."/>
            <person name="Dickschat J.S."/>
            <person name="Galuszka P."/>
            <person name="Gueldener U."/>
            <person name="Tudzynski B."/>
        </authorList>
    </citation>
    <scope>NUCLEOTIDE SEQUENCE [LARGE SCALE GENOMIC DNA]</scope>
    <source>
        <strain evidence="3">MRC7560</strain>
    </source>
</reference>
<feature type="domain" description="F-box" evidence="1">
    <location>
        <begin position="67"/>
        <end position="113"/>
    </location>
</feature>
<comment type="caution">
    <text evidence="2">The sequence shown here is derived from an EMBL/GenBank/DDBJ whole genome shotgun (WGS) entry which is preliminary data.</text>
</comment>
<protein>
    <recommendedName>
        <fullName evidence="1">F-box domain-containing protein</fullName>
    </recommendedName>
</protein>
<dbReference type="GeneID" id="65094898"/>
<dbReference type="EMBL" id="FCQH01000004">
    <property type="protein sequence ID" value="CVK91234.1"/>
    <property type="molecule type" value="Genomic_DNA"/>
</dbReference>
<dbReference type="VEuPathDB" id="FungiDB:FMAN_16105"/>
<dbReference type="PROSITE" id="PS50181">
    <property type="entry name" value="FBOX"/>
    <property type="match status" value="1"/>
</dbReference>
<dbReference type="InterPro" id="IPR001810">
    <property type="entry name" value="F-box_dom"/>
</dbReference>
<gene>
    <name evidence="2" type="ORF">FMAN_16105</name>
</gene>